<organism evidence="1 2">
    <name type="scientific">Algoriphagus halophilus</name>
    <dbReference type="NCBI Taxonomy" id="226505"/>
    <lineage>
        <taxon>Bacteria</taxon>
        <taxon>Pseudomonadati</taxon>
        <taxon>Bacteroidota</taxon>
        <taxon>Cytophagia</taxon>
        <taxon>Cytophagales</taxon>
        <taxon>Cyclobacteriaceae</taxon>
        <taxon>Algoriphagus</taxon>
    </lineage>
</organism>
<dbReference type="PROSITE" id="PS51257">
    <property type="entry name" value="PROKAR_LIPOPROTEIN"/>
    <property type="match status" value="1"/>
</dbReference>
<accession>A0A1N6GZQ3</accession>
<evidence type="ECO:0000313" key="1">
    <source>
        <dbReference type="EMBL" id="SIO13058.1"/>
    </source>
</evidence>
<gene>
    <name evidence="1" type="ORF">SAMN05444394_3426</name>
</gene>
<dbReference type="Proteomes" id="UP000185221">
    <property type="component" value="Unassembled WGS sequence"/>
</dbReference>
<dbReference type="RefSeq" id="WP_074226226.1">
    <property type="nucleotide sequence ID" value="NZ_FSRC01000003.1"/>
</dbReference>
<dbReference type="AlphaFoldDB" id="A0A1N6GZQ3"/>
<reference evidence="2" key="1">
    <citation type="submission" date="2016-11" db="EMBL/GenBank/DDBJ databases">
        <authorList>
            <person name="Varghese N."/>
            <person name="Submissions S."/>
        </authorList>
    </citation>
    <scope>NUCLEOTIDE SEQUENCE [LARGE SCALE GENOMIC DNA]</scope>
    <source>
        <strain evidence="2">DSM 15292</strain>
    </source>
</reference>
<name>A0A1N6GZQ3_9BACT</name>
<evidence type="ECO:0000313" key="2">
    <source>
        <dbReference type="Proteomes" id="UP000185221"/>
    </source>
</evidence>
<protein>
    <recommendedName>
        <fullName evidence="3">6-bladed beta-propeller protein</fullName>
    </recommendedName>
</protein>
<dbReference type="EMBL" id="FSRC01000003">
    <property type="protein sequence ID" value="SIO13058.1"/>
    <property type="molecule type" value="Genomic_DNA"/>
</dbReference>
<proteinExistence type="predicted"/>
<keyword evidence="2" id="KW-1185">Reference proteome</keyword>
<dbReference type="OrthoDB" id="819294at2"/>
<dbReference type="STRING" id="226505.SAMN05444394_3426"/>
<evidence type="ECO:0008006" key="3">
    <source>
        <dbReference type="Google" id="ProtNLM"/>
    </source>
</evidence>
<sequence>MKSLLKTSFYLLLLSAISCSEKSETIIEPTSYSLEILDSLDLAILGNPLIADVKSDGSKFLFYDFASSDLIVTNAEGEIQSKFSKKEDTPDAYGFMMEVPGFFGSNQIAIVGMKGIFLYDYEGNLIKKMDHPESLGGAGFMAFPGKHTESTEINGNDYLITKSVRSRDSFNGEMKFYNSFKALELINPESGSFTEMVPFEEGSMFLNGTGYYESDYAPAFETKDGKLYISLGAEQKLHVYNLSSEGASLDTAISFSIPGFETLVPKDLSEFSEGTVTISGSTPSIRNIHIIDNKILLHYYPGIDPEKMKEAELLWEQGKQEEAGELYEKLEAELDQGLLVIDQNSLKLEGIIPLPDNINKTGFTSANGFLWMEKAANEEQEEDFLRIYKVKILEK</sequence>